<dbReference type="PROSITE" id="PS00606">
    <property type="entry name" value="KS3_1"/>
    <property type="match status" value="1"/>
</dbReference>
<dbReference type="SMART" id="SM00827">
    <property type="entry name" value="PKS_AT"/>
    <property type="match status" value="1"/>
</dbReference>
<dbReference type="Pfam" id="PF14765">
    <property type="entry name" value="PS-DH"/>
    <property type="match status" value="1"/>
</dbReference>
<dbReference type="OrthoDB" id="7617297at2"/>
<gene>
    <name evidence="9" type="ORF">DL240_16670</name>
</gene>
<dbReference type="Gene3D" id="3.10.129.110">
    <property type="entry name" value="Polyketide synthase dehydratase"/>
    <property type="match status" value="1"/>
</dbReference>
<dbReference type="SUPFAM" id="SSF47336">
    <property type="entry name" value="ACP-like"/>
    <property type="match status" value="2"/>
</dbReference>
<dbReference type="InterPro" id="IPR013968">
    <property type="entry name" value="PKS_KR"/>
</dbReference>
<dbReference type="Pfam" id="PF08659">
    <property type="entry name" value="KR"/>
    <property type="match status" value="1"/>
</dbReference>
<proteinExistence type="predicted"/>
<dbReference type="Gene3D" id="3.40.50.720">
    <property type="entry name" value="NAD(P)-binding Rossmann-like Domain"/>
    <property type="match status" value="1"/>
</dbReference>
<dbReference type="PANTHER" id="PTHR43074">
    <property type="entry name" value="OMEGA-3 POLYUNSATURATED FATTY ACID SYNTHASE PFAB-RELATED"/>
    <property type="match status" value="1"/>
</dbReference>
<feature type="compositionally biased region" description="Pro residues" evidence="5">
    <location>
        <begin position="976"/>
        <end position="990"/>
    </location>
</feature>
<dbReference type="InterPro" id="IPR001227">
    <property type="entry name" value="Ac_transferase_dom_sf"/>
</dbReference>
<dbReference type="InterPro" id="IPR057326">
    <property type="entry name" value="KR_dom"/>
</dbReference>
<dbReference type="PROSITE" id="PS52019">
    <property type="entry name" value="PKS_MFAS_DH"/>
    <property type="match status" value="1"/>
</dbReference>
<evidence type="ECO:0000256" key="4">
    <source>
        <dbReference type="PROSITE-ProRule" id="PRU01363"/>
    </source>
</evidence>
<dbReference type="RefSeq" id="WP_111731033.1">
    <property type="nucleotide sequence ID" value="NZ_QHKO01000010.1"/>
</dbReference>
<feature type="region of interest" description="Disordered" evidence="5">
    <location>
        <begin position="958"/>
        <end position="1074"/>
    </location>
</feature>
<evidence type="ECO:0000256" key="5">
    <source>
        <dbReference type="SAM" id="MobiDB-lite"/>
    </source>
</evidence>
<dbReference type="Pfam" id="PF16197">
    <property type="entry name" value="KAsynt_C_assoc"/>
    <property type="match status" value="1"/>
</dbReference>
<accession>A0A328C3X0</accession>
<dbReference type="SUPFAM" id="SSF51735">
    <property type="entry name" value="NAD(P)-binding Rossmann-fold domains"/>
    <property type="match status" value="2"/>
</dbReference>
<dbReference type="Pfam" id="PF00109">
    <property type="entry name" value="ketoacyl-synt"/>
    <property type="match status" value="1"/>
</dbReference>
<dbReference type="PROSITE" id="PS50075">
    <property type="entry name" value="CARRIER"/>
    <property type="match status" value="2"/>
</dbReference>
<dbReference type="Proteomes" id="UP000249169">
    <property type="component" value="Unassembled WGS sequence"/>
</dbReference>
<dbReference type="InterPro" id="IPR018201">
    <property type="entry name" value="Ketoacyl_synth_AS"/>
</dbReference>
<evidence type="ECO:0000259" key="7">
    <source>
        <dbReference type="PROSITE" id="PS52004"/>
    </source>
</evidence>
<dbReference type="InterPro" id="IPR032821">
    <property type="entry name" value="PKS_assoc"/>
</dbReference>
<dbReference type="InterPro" id="IPR049551">
    <property type="entry name" value="PKS_DH_C"/>
</dbReference>
<keyword evidence="2" id="KW-0597">Phosphoprotein</keyword>
<protein>
    <submittedName>
        <fullName evidence="9">Uncharacterized protein</fullName>
    </submittedName>
</protein>
<dbReference type="Gene3D" id="3.40.47.10">
    <property type="match status" value="1"/>
</dbReference>
<dbReference type="InterPro" id="IPR052568">
    <property type="entry name" value="PKS-FAS_Synthase"/>
</dbReference>
<dbReference type="Pfam" id="PF00698">
    <property type="entry name" value="Acyl_transf_1"/>
    <property type="match status" value="1"/>
</dbReference>
<dbReference type="InterPro" id="IPR016035">
    <property type="entry name" value="Acyl_Trfase/lysoPLipase"/>
</dbReference>
<sequence length="2191" mass="231606">MPVIPTSSPAPSSPDASGPHVGDHPPVAIVGLSALFPASASPGSFWQNIMEGNDLITEVPPSHWLIEDYFDPEPGAADKTYCKRGGFLPDVDFDPVAFGIPPTMIPATDTTQLLALVVARQVLEDAFTGQFEQMDKERMSIILGVTAGQELLIQAASRLQRPQWLRALREQGIAESKAQAICDRIAAQYTPWQESTFPGLLGNVVAGRIANRFDLGGTNCITDAACASSLSALSMGLNELYLGHSDVVITGGVDCFNDIFMYMCFTKTPALSKSGDCRPFADGADGTLMGEGMGMFAMKRLADAERDGDKVYAVIRGLGSSSDGRSLSVYAPLPEGQAKALRRAHQRAGFTPETIELVEAHGTGTRAGDAAEFEGLRLAFAPESSAQTHDEAAIEPWCALGSVKSQIGHTKAAAGAAGLFKVVMALHHKVLPPTIKIGEPNPKMAIDTSAFYLNTQARPWVRSSDHPRRAGLSSFGFGGSNFHVALEEYTGPAARPARLRTLPTELFVYGASDLKALQTRLHDLQSGLTSLPDDAGDAREVLAFEAHQSQTMFDPGSDIRLAFVAASLTELITKLTQAREKLATEGPSFTLPGMWARSGAGVAGKVAFMFPGQGSQYVGMGAELAMTFERARQVWDEAAGLGLHKKVFPQPVFSREARQAQELALRETRWAQPAIGADSLARLAMLRALGLAPDMVGGHSYGEVSALHAAGAFDATTMLEVAARRGELMDQAAATTEGAMTAVRLSASELRDLLQDCPAPVVVANDNSPTQVVISGSVEAIEAAEAFLDEQLITFMRLPVATAFHSPIVADAAPKFGEFLRDRAIAPLNCAAYANVSAASYAPDDAEALRGSLEEQITSPVRFVEMVQAMHDQGARIFVEVGPQAVLTGLVKRILGKDIEAIALDTKGQHDVSALFSALGQLSALGLKLDFAALWEGYAPPQDPRKRPRSKFTIKLNGANYQRPYPPPGGAAALPAPNPEPAPNPAPTPGAPTTTFERTTRPAPGQTKDKTTMSEHTYGYDAPGVPAPGGSQQQAAPSGYSASPLGAQPTPAPGHAPQPQGPGQGAHGPLPAGGAAVAPAAAQAFAEYQRSMAESHMAYLQLMERSVAQAQLAYMQAMETSFAQWCQAGGQAPANTAFAAPQAAYVQPPVMQQGFEAPPTVAPHPTNGVAPRPAPAPQSGAYAPTTSPAAHTAVAPAASLSTAQNNAHVQPPVVQNHASSTPSAPPAELSHTFMSVVADKTGYPADMLDPAMALEADLGIDSIKRVEILSAVQDKVPNLPELDPGKMAALKTLGDIVAYLEGLTGTPSATATAQNNAHVQPPVVQNHASSTPSAPPAELSHTFMSVVADKTGYPADMLDPAMALEADLGIDSIKRVEILSAVQDKVPNLPELDPGKMAALKTLGDIVTYMEGLTGETPEGGQRLGKSEPSAVSVALPTRYAVERVAAPSAGLTFLSNAPVILIDDLQGVAHELADLLSARGYRVDVVSELSDSAAQPTPIQVLDLSGLRPVDTIDDALRLQRRAFHTARALAGTALETYALIQDTGGSFGLHDVTPGPQAWLGGLSALAKTAALEWESTSVKSIDVAARGRDPQAVARRLAGELLSGGPELEVALAANLLRYTLKAVEVPASTTGPLHLGASDILVASGGARGVTAGCLVELARTSQPTVILLGRTPLEDEPDWLASAHSDADIKRALLQQARDAGQRPSPREIGRNASKIQAQREVRQTLAQLQRAGSQTRYLVADVRDRQALTRALDEVRRDFGAPTALLHAAGVLADKTIAEKSDDDFNFVLDTKVDGLRALLEACAEDPLRFIGAFSSVAARTGNIGQVDYAMANETLNKVVAAEARRRAAAHPDRPAPLARALGWGPWDGGMVDASLRAHFQARGVSLIDLEGGAHAFVHELRADKNGAEIVLGDGLLESDLRARATTFISARTHAFLRGHSVQGHPVLPAAIALDWLQSIAQQALSHHAPRPLQDFKVLRGVTLDDFDQAQNAWKFTLQARTEPGHAGLLLEVLDARGNRRFSAKTKADVQPPVDPLPIPEHFDDSQLSVETIYQKCLFHTEGFRLIHAADGVGSPRACATLLRAKDAGWQQTLWAGDPALVDGALQLALTQGVVSQGRANLPTAIATFVDLGLASCDGPVELLASTRDINAHRAIFDLDLRCADGQLAAMIRGLEMYFRSEQLL</sequence>
<keyword evidence="10" id="KW-1185">Reference proteome</keyword>
<feature type="compositionally biased region" description="Low complexity" evidence="5">
    <location>
        <begin position="1"/>
        <end position="19"/>
    </location>
</feature>
<feature type="domain" description="Carrier" evidence="6">
    <location>
        <begin position="1224"/>
        <end position="1304"/>
    </location>
</feature>
<name>A0A328C3X0_9DELT</name>
<dbReference type="CDD" id="cd08953">
    <property type="entry name" value="KR_2_SDR_x"/>
    <property type="match status" value="1"/>
</dbReference>
<evidence type="ECO:0000259" key="8">
    <source>
        <dbReference type="PROSITE" id="PS52019"/>
    </source>
</evidence>
<feature type="compositionally biased region" description="Pro residues" evidence="5">
    <location>
        <begin position="1050"/>
        <end position="1060"/>
    </location>
</feature>
<evidence type="ECO:0000313" key="9">
    <source>
        <dbReference type="EMBL" id="RAL20437.1"/>
    </source>
</evidence>
<dbReference type="PANTHER" id="PTHR43074:SF1">
    <property type="entry name" value="BETA-KETOACYL SYNTHASE FAMILY PROTEIN-RELATED"/>
    <property type="match status" value="1"/>
</dbReference>
<dbReference type="InterPro" id="IPR036291">
    <property type="entry name" value="NAD(P)-bd_dom_sf"/>
</dbReference>
<evidence type="ECO:0000256" key="3">
    <source>
        <dbReference type="ARBA" id="ARBA00022679"/>
    </source>
</evidence>
<feature type="active site" description="Proton acceptor; for dehydratase activity" evidence="4">
    <location>
        <position position="1946"/>
    </location>
</feature>
<dbReference type="SMART" id="SM00825">
    <property type="entry name" value="PKS_KS"/>
    <property type="match status" value="1"/>
</dbReference>
<dbReference type="Gene3D" id="3.40.366.10">
    <property type="entry name" value="Malonyl-Coenzyme A Acyl Carrier Protein, domain 2"/>
    <property type="match status" value="1"/>
</dbReference>
<feature type="region of interest" description="C-terminal hotdog fold" evidence="4">
    <location>
        <begin position="2051"/>
        <end position="2191"/>
    </location>
</feature>
<dbReference type="CDD" id="cd00833">
    <property type="entry name" value="PKS"/>
    <property type="match status" value="1"/>
</dbReference>
<dbReference type="InterPro" id="IPR014030">
    <property type="entry name" value="Ketoacyl_synth_N"/>
</dbReference>
<dbReference type="InterPro" id="IPR036736">
    <property type="entry name" value="ACP-like_sf"/>
</dbReference>
<comment type="caution">
    <text evidence="9">The sequence shown here is derived from an EMBL/GenBank/DDBJ whole genome shotgun (WGS) entry which is preliminary data.</text>
</comment>
<dbReference type="GO" id="GO:0006633">
    <property type="term" value="P:fatty acid biosynthetic process"/>
    <property type="evidence" value="ECO:0007669"/>
    <property type="project" value="InterPro"/>
</dbReference>
<feature type="domain" description="PKS/mFAS DH" evidence="8">
    <location>
        <begin position="1915"/>
        <end position="2191"/>
    </location>
</feature>
<reference evidence="9 10" key="1">
    <citation type="submission" date="2018-05" db="EMBL/GenBank/DDBJ databases">
        <title>Lujinxingia marina gen. nov. sp. nov., a new facultative anaerobic member of the class Deltaproteobacteria, and proposal of Lujinxingaceae fam. nov.</title>
        <authorList>
            <person name="Li C.-M."/>
        </authorList>
    </citation>
    <scope>NUCLEOTIDE SEQUENCE [LARGE SCALE GENOMIC DNA]</scope>
    <source>
        <strain evidence="9 10">B210</strain>
    </source>
</reference>
<dbReference type="InterPro" id="IPR014043">
    <property type="entry name" value="Acyl_transferase_dom"/>
</dbReference>
<dbReference type="InterPro" id="IPR016036">
    <property type="entry name" value="Malonyl_transacylase_ACP-bd"/>
</dbReference>
<dbReference type="EMBL" id="QHKO01000010">
    <property type="protein sequence ID" value="RAL20437.1"/>
    <property type="molecule type" value="Genomic_DNA"/>
</dbReference>
<feature type="domain" description="Carrier" evidence="6">
    <location>
        <begin position="1334"/>
        <end position="1414"/>
    </location>
</feature>
<dbReference type="InterPro" id="IPR009081">
    <property type="entry name" value="PP-bd_ACP"/>
</dbReference>
<evidence type="ECO:0000259" key="6">
    <source>
        <dbReference type="PROSITE" id="PS50075"/>
    </source>
</evidence>
<feature type="region of interest" description="N-terminal hotdog fold" evidence="4">
    <location>
        <begin position="1915"/>
        <end position="2039"/>
    </location>
</feature>
<dbReference type="Gene3D" id="3.30.70.250">
    <property type="entry name" value="Malonyl-CoA ACP transacylase, ACP-binding"/>
    <property type="match status" value="1"/>
</dbReference>
<dbReference type="InterPro" id="IPR014031">
    <property type="entry name" value="Ketoacyl_synth_C"/>
</dbReference>
<evidence type="ECO:0000256" key="2">
    <source>
        <dbReference type="ARBA" id="ARBA00022553"/>
    </source>
</evidence>
<keyword evidence="1" id="KW-0596">Phosphopantetheine</keyword>
<dbReference type="SUPFAM" id="SSF55048">
    <property type="entry name" value="Probable ACP-binding domain of malonyl-CoA ACP transacylase"/>
    <property type="match status" value="1"/>
</dbReference>
<dbReference type="PROSITE" id="PS52004">
    <property type="entry name" value="KS3_2"/>
    <property type="match status" value="1"/>
</dbReference>
<feature type="active site" description="Proton donor; for dehydratase activity" evidence="4">
    <location>
        <position position="2109"/>
    </location>
</feature>
<feature type="compositionally biased region" description="Low complexity" evidence="5">
    <location>
        <begin position="1181"/>
        <end position="1195"/>
    </location>
</feature>
<keyword evidence="3" id="KW-0808">Transferase</keyword>
<dbReference type="Gene3D" id="1.10.1200.10">
    <property type="entry name" value="ACP-like"/>
    <property type="match status" value="2"/>
</dbReference>
<dbReference type="SMART" id="SM00822">
    <property type="entry name" value="PKS_KR"/>
    <property type="match status" value="1"/>
</dbReference>
<dbReference type="SUPFAM" id="SSF53901">
    <property type="entry name" value="Thiolase-like"/>
    <property type="match status" value="1"/>
</dbReference>
<evidence type="ECO:0000313" key="10">
    <source>
        <dbReference type="Proteomes" id="UP000249169"/>
    </source>
</evidence>
<dbReference type="InterPro" id="IPR042104">
    <property type="entry name" value="PKS_dehydratase_sf"/>
</dbReference>
<evidence type="ECO:0000256" key="1">
    <source>
        <dbReference type="ARBA" id="ARBA00022450"/>
    </source>
</evidence>
<dbReference type="SUPFAM" id="SSF52151">
    <property type="entry name" value="FabD/lysophospholipase-like"/>
    <property type="match status" value="1"/>
</dbReference>
<dbReference type="InterPro" id="IPR020841">
    <property type="entry name" value="PKS_Beta-ketoAc_synthase_dom"/>
</dbReference>
<feature type="domain" description="Ketosynthase family 3 (KS3)" evidence="7">
    <location>
        <begin position="24"/>
        <end position="488"/>
    </location>
</feature>
<organism evidence="9 10">
    <name type="scientific">Lujinxingia litoralis</name>
    <dbReference type="NCBI Taxonomy" id="2211119"/>
    <lineage>
        <taxon>Bacteria</taxon>
        <taxon>Deltaproteobacteria</taxon>
        <taxon>Bradymonadales</taxon>
        <taxon>Lujinxingiaceae</taxon>
        <taxon>Lujinxingia</taxon>
    </lineage>
</organism>
<dbReference type="InterPro" id="IPR049900">
    <property type="entry name" value="PKS_mFAS_DH"/>
</dbReference>
<dbReference type="Pfam" id="PF00550">
    <property type="entry name" value="PP-binding"/>
    <property type="match status" value="2"/>
</dbReference>
<feature type="region of interest" description="Disordered" evidence="5">
    <location>
        <begin position="1"/>
        <end position="23"/>
    </location>
</feature>
<dbReference type="InterPro" id="IPR016039">
    <property type="entry name" value="Thiolase-like"/>
</dbReference>
<dbReference type="GO" id="GO:0004315">
    <property type="term" value="F:3-oxoacyl-[acyl-carrier-protein] synthase activity"/>
    <property type="evidence" value="ECO:0007669"/>
    <property type="project" value="InterPro"/>
</dbReference>
<dbReference type="Pfam" id="PF02801">
    <property type="entry name" value="Ketoacyl-synt_C"/>
    <property type="match status" value="1"/>
</dbReference>
<feature type="region of interest" description="Disordered" evidence="5">
    <location>
        <begin position="1160"/>
        <end position="1195"/>
    </location>
</feature>